<reference evidence="8 9" key="1">
    <citation type="submission" date="2016-02" db="EMBL/GenBank/DDBJ databases">
        <title>Genome analysis of coral dinoflagellate symbionts highlights evolutionary adaptations to a symbiotic lifestyle.</title>
        <authorList>
            <person name="Aranda M."/>
            <person name="Li Y."/>
            <person name="Liew Y.J."/>
            <person name="Baumgarten S."/>
            <person name="Simakov O."/>
            <person name="Wilson M."/>
            <person name="Piel J."/>
            <person name="Ashoor H."/>
            <person name="Bougouffa S."/>
            <person name="Bajic V.B."/>
            <person name="Ryu T."/>
            <person name="Ravasi T."/>
            <person name="Bayer T."/>
            <person name="Micklem G."/>
            <person name="Kim H."/>
            <person name="Bhak J."/>
            <person name="Lajeunesse T.C."/>
            <person name="Voolstra C.R."/>
        </authorList>
    </citation>
    <scope>NUCLEOTIDE SEQUENCE [LARGE SCALE GENOMIC DNA]</scope>
    <source>
        <strain evidence="8 9">CCMP2467</strain>
    </source>
</reference>
<feature type="transmembrane region" description="Helical" evidence="5">
    <location>
        <begin position="271"/>
        <end position="294"/>
    </location>
</feature>
<evidence type="ECO:0000256" key="2">
    <source>
        <dbReference type="ARBA" id="ARBA00022692"/>
    </source>
</evidence>
<proteinExistence type="predicted"/>
<feature type="transmembrane region" description="Helical" evidence="5">
    <location>
        <begin position="438"/>
        <end position="456"/>
    </location>
</feature>
<evidence type="ECO:0000256" key="1">
    <source>
        <dbReference type="ARBA" id="ARBA00004141"/>
    </source>
</evidence>
<comment type="subcellular location">
    <subcellularLocation>
        <location evidence="1">Membrane</location>
        <topology evidence="1">Multi-pass membrane protein</topology>
    </subcellularLocation>
</comment>
<feature type="signal peptide" evidence="6">
    <location>
        <begin position="1"/>
        <end position="24"/>
    </location>
</feature>
<dbReference type="PANTHER" id="PTHR22950:SF652">
    <property type="entry name" value="TRANSMEMBRANE AMINO ACID TRANSPORTER FAMILY PROTEIN"/>
    <property type="match status" value="1"/>
</dbReference>
<feature type="domain" description="Amino acid transporter transmembrane" evidence="7">
    <location>
        <begin position="160"/>
        <end position="559"/>
    </location>
</feature>
<evidence type="ECO:0000313" key="8">
    <source>
        <dbReference type="EMBL" id="OLQ05033.1"/>
    </source>
</evidence>
<evidence type="ECO:0000256" key="5">
    <source>
        <dbReference type="SAM" id="Phobius"/>
    </source>
</evidence>
<gene>
    <name evidence="8" type="primary">Slc38a7</name>
    <name evidence="8" type="ORF">AK812_SmicGene11765</name>
</gene>
<keyword evidence="4 5" id="KW-0472">Membrane</keyword>
<feature type="transmembrane region" description="Helical" evidence="5">
    <location>
        <begin position="395"/>
        <end position="418"/>
    </location>
</feature>
<evidence type="ECO:0000256" key="3">
    <source>
        <dbReference type="ARBA" id="ARBA00022989"/>
    </source>
</evidence>
<feature type="transmembrane region" description="Helical" evidence="5">
    <location>
        <begin position="301"/>
        <end position="322"/>
    </location>
</feature>
<feature type="transmembrane region" description="Helical" evidence="5">
    <location>
        <begin position="501"/>
        <end position="521"/>
    </location>
</feature>
<organism evidence="8 9">
    <name type="scientific">Symbiodinium microadriaticum</name>
    <name type="common">Dinoflagellate</name>
    <name type="synonym">Zooxanthella microadriatica</name>
    <dbReference type="NCBI Taxonomy" id="2951"/>
    <lineage>
        <taxon>Eukaryota</taxon>
        <taxon>Sar</taxon>
        <taxon>Alveolata</taxon>
        <taxon>Dinophyceae</taxon>
        <taxon>Suessiales</taxon>
        <taxon>Symbiodiniaceae</taxon>
        <taxon>Symbiodinium</taxon>
    </lineage>
</organism>
<accession>A0A1Q9EC90</accession>
<keyword evidence="6" id="KW-0732">Signal</keyword>
<feature type="transmembrane region" description="Helical" evidence="5">
    <location>
        <begin position="477"/>
        <end position="495"/>
    </location>
</feature>
<dbReference type="AlphaFoldDB" id="A0A1Q9EC90"/>
<name>A0A1Q9EC90_SYMMI</name>
<feature type="transmembrane region" description="Helical" evidence="5">
    <location>
        <begin position="105"/>
        <end position="124"/>
    </location>
</feature>
<dbReference type="InterPro" id="IPR013057">
    <property type="entry name" value="AA_transpt_TM"/>
</dbReference>
<keyword evidence="3 5" id="KW-1133">Transmembrane helix</keyword>
<dbReference type="EMBL" id="LSRX01000195">
    <property type="protein sequence ID" value="OLQ05033.1"/>
    <property type="molecule type" value="Genomic_DNA"/>
</dbReference>
<feature type="transmembrane region" description="Helical" evidence="5">
    <location>
        <begin position="541"/>
        <end position="561"/>
    </location>
</feature>
<dbReference type="PANTHER" id="PTHR22950">
    <property type="entry name" value="AMINO ACID TRANSPORTER"/>
    <property type="match status" value="1"/>
</dbReference>
<dbReference type="Pfam" id="PF01490">
    <property type="entry name" value="Aa_trans"/>
    <property type="match status" value="1"/>
</dbReference>
<evidence type="ECO:0000313" key="9">
    <source>
        <dbReference type="Proteomes" id="UP000186817"/>
    </source>
</evidence>
<keyword evidence="2 5" id="KW-0812">Transmembrane</keyword>
<sequence length="570" mass="61167">MALGRVLGALITATSFLLCTTSVCDEEDAGALLQLKEASRPDAMDGPEGIDQRLLASWLLVTRTWSQYRPHKEATLSMMESNETIMARYLHGSFDEVQERHPTDLMWMTMIPCAVVGVAVAAAATTMMMQHFAQPEEVTPLVLDKAGEETEVDKSTGGMSEVQLMFNIVKNIVGEGMLSLPAGIAGGTGLLVGSMIAVLFSVLMGYTFSIMGRTCFATGEASHKDCAAKVSGPRLAQTMAVVLFIKTAFTCLTFAIVISESFARTLQYFGVGGFMATSQAALLTLGIFVLLPLCLQKDLRVLSYTSMVGCLGQVWVVFVMQVRYVDGSYRPGGRFYDLIAAKDKPDFSGGVSYWQSSAATFVLIGSLATAYIAHYNAPKFYSQLKDATPQKFTKVVAGAFGFALVVYFWIMSVGYLTFGKAAEGLILNNYSEQDGLATAARIAISLAVIFAFPLGFTGFRDSMMSVFDVPQEKFVSVTLLLLGGIVLAASCFHDLGLVNSLGGAILGALITLIFPGLLLFYAGHTPGVTEFGELEARAGSFGILVLGFTLLVFGSVVVVIAKLHPEALHR</sequence>
<evidence type="ECO:0000259" key="7">
    <source>
        <dbReference type="Pfam" id="PF01490"/>
    </source>
</evidence>
<dbReference type="OMA" id="HACIHRL"/>
<dbReference type="Proteomes" id="UP000186817">
    <property type="component" value="Unassembled WGS sequence"/>
</dbReference>
<dbReference type="OrthoDB" id="28208at2759"/>
<protein>
    <submittedName>
        <fullName evidence="8">Putative sodium-coupled neutral amino acid transporter 7</fullName>
    </submittedName>
</protein>
<keyword evidence="9" id="KW-1185">Reference proteome</keyword>
<feature type="transmembrane region" description="Helical" evidence="5">
    <location>
        <begin position="239"/>
        <end position="259"/>
    </location>
</feature>
<comment type="caution">
    <text evidence="8">The sequence shown here is derived from an EMBL/GenBank/DDBJ whole genome shotgun (WGS) entry which is preliminary data.</text>
</comment>
<dbReference type="GO" id="GO:0016020">
    <property type="term" value="C:membrane"/>
    <property type="evidence" value="ECO:0007669"/>
    <property type="project" value="UniProtKB-SubCell"/>
</dbReference>
<feature type="chain" id="PRO_5012277141" evidence="6">
    <location>
        <begin position="25"/>
        <end position="570"/>
    </location>
</feature>
<evidence type="ECO:0000256" key="4">
    <source>
        <dbReference type="ARBA" id="ARBA00023136"/>
    </source>
</evidence>
<feature type="transmembrane region" description="Helical" evidence="5">
    <location>
        <begin position="353"/>
        <end position="374"/>
    </location>
</feature>
<feature type="transmembrane region" description="Helical" evidence="5">
    <location>
        <begin position="190"/>
        <end position="208"/>
    </location>
</feature>
<dbReference type="GO" id="GO:0015179">
    <property type="term" value="F:L-amino acid transmembrane transporter activity"/>
    <property type="evidence" value="ECO:0007669"/>
    <property type="project" value="TreeGrafter"/>
</dbReference>
<evidence type="ECO:0000256" key="6">
    <source>
        <dbReference type="SAM" id="SignalP"/>
    </source>
</evidence>